<evidence type="ECO:0000313" key="4">
    <source>
        <dbReference type="EMBL" id="AMU04188.1"/>
    </source>
</evidence>
<evidence type="ECO:0000256" key="2">
    <source>
        <dbReference type="ARBA" id="ARBA00022561"/>
    </source>
</evidence>
<dbReference type="GO" id="GO:0019028">
    <property type="term" value="C:viral capsid"/>
    <property type="evidence" value="ECO:0007669"/>
    <property type="project" value="UniProtKB-KW"/>
</dbReference>
<comment type="subcellular location">
    <subcellularLocation>
        <location evidence="1">Virion</location>
    </subcellularLocation>
</comment>
<proteinExistence type="predicted"/>
<dbReference type="InterPro" id="IPR004317">
    <property type="entry name" value="Sigma_1_2_reovir"/>
</dbReference>
<evidence type="ECO:0000256" key="3">
    <source>
        <dbReference type="ARBA" id="ARBA00022844"/>
    </source>
</evidence>
<keyword evidence="3" id="KW-0946">Virion</keyword>
<accession>A0A3G1DHM5</accession>
<dbReference type="Pfam" id="PF03084">
    <property type="entry name" value="Sigma_1_2"/>
    <property type="match status" value="1"/>
</dbReference>
<protein>
    <submittedName>
        <fullName evidence="4">Sigma A</fullName>
    </submittedName>
</protein>
<dbReference type="EMBL" id="KU198618">
    <property type="protein sequence ID" value="AMU04188.1"/>
    <property type="molecule type" value="Genomic_RNA"/>
</dbReference>
<keyword evidence="2" id="KW-0167">Capsid protein</keyword>
<organism evidence="4">
    <name type="scientific">Mahlapitsi orthoreovirus</name>
    <dbReference type="NCBI Taxonomy" id="2170064"/>
    <lineage>
        <taxon>Viruses</taxon>
        <taxon>Riboviria</taxon>
        <taxon>Orthornavirae</taxon>
        <taxon>Duplornaviricota</taxon>
        <taxon>Resentoviricetes</taxon>
        <taxon>Reovirales</taxon>
        <taxon>Spinareoviridae</taxon>
        <taxon>Orthoreovirus</taxon>
        <taxon>Orthoreovirus mahlapitsiense</taxon>
    </lineage>
</organism>
<reference evidence="4" key="1">
    <citation type="journal article" date="2016" name="Viruses">
        <title>Isolation of a Novel Fusogenic Orthoreovirus from Eucampsipoda africana Bat Flies in South Africa.</title>
        <authorList>
            <person name="Jansen van Vuren P."/>
            <person name="Wiley M."/>
            <person name="Palacios G."/>
            <person name="Storm N."/>
            <person name="McCulloch S."/>
            <person name="Markotter W."/>
            <person name="Birkhead M."/>
            <person name="Kemp A."/>
            <person name="Paweska J.T."/>
        </authorList>
    </citation>
    <scope>NUCLEOTIDE SEQUENCE</scope>
    <source>
        <strain evidence="4">0624</strain>
    </source>
</reference>
<name>A0A3G1DHM5_9REOV</name>
<sequence length="416" mass="47808">MARAIFPFFTTQWGDPRVPLSEKSLGKLLTSSNALWQSSNFINYLPTLQSRIKTQEWPFPGSVWYQMSLTYTGFITTALAARESWRDHFFLNTVWDGPDLRQLVVRPPDPTYVEVVPNPGQWLDLLDYMRWSNRRHELMAIYPQIYRLSLLNMSIYGPVFFIETDPLITAGQVSVWLTSMIGHDFRDIAFRLIQSVGNLPITRDTSYDDNIKALIAIFMMSYIGVVHQNRTMHGFYFQTKQRGTGLEAWTLQFNHVGQRVAPTIRHAGYFGVRSPDWHACAELLFVTALSSIRQAVRQTPVIANSSVIPAARDYPGVTAPVGENIGYFTLDVAATRCLDRWYNDDLISREERGVMICDKDHYFNHIHDEIEEVFREDNALMQVDPTHSRRLKPYAQQDWNIGASNVVIAQLSTFIV</sequence>
<evidence type="ECO:0000256" key="1">
    <source>
        <dbReference type="ARBA" id="ARBA00004328"/>
    </source>
</evidence>